<keyword evidence="4" id="KW-0106">Calcium</keyword>
<evidence type="ECO:0000256" key="6">
    <source>
        <dbReference type="ARBA" id="ARBA00023211"/>
    </source>
</evidence>
<evidence type="ECO:0000259" key="7">
    <source>
        <dbReference type="Pfam" id="PF00139"/>
    </source>
</evidence>
<evidence type="ECO:0000313" key="8">
    <source>
        <dbReference type="EMBL" id="OIV98638.1"/>
    </source>
</evidence>
<dbReference type="Gene3D" id="2.60.120.200">
    <property type="match status" value="1"/>
</dbReference>
<sequence length="272" mass="29575">MAMTTSNTKLTQFFLPTFITFFLILLNKVNSSSNQISFTINKFISNETDLIFQGDASVSSTGALQLTKVENNQPTQNSVGRVLYSKPIHIWDSKSSKVASFSTSFSFIVSSPDTNQPADGLAFFLAPTDSQIPPNSIGNGGFLGIFNEQTLNTSNQIVAVEFDTYTGNNWDPSFQHVGIDVNTIASIQTVSWGWRNGEVANVIINYVASNKTLTATLTYPSDKTSIVVTASVDLKTILPEFARVGFSGATGALVETNNILQWSFSSTFKSKN</sequence>
<dbReference type="Proteomes" id="UP000188354">
    <property type="component" value="Chromosome LG13"/>
</dbReference>
<keyword evidence="3" id="KW-0430">Lectin</keyword>
<feature type="domain" description="Legume lectin" evidence="7">
    <location>
        <begin position="36"/>
        <end position="269"/>
    </location>
</feature>
<name>A0A1J7GDZ0_LUPAN</name>
<evidence type="ECO:0000256" key="1">
    <source>
        <dbReference type="ARBA" id="ARBA00007606"/>
    </source>
</evidence>
<dbReference type="PANTHER" id="PTHR32401">
    <property type="entry name" value="CONCANAVALIN A-LIKE LECTIN FAMILY PROTEIN"/>
    <property type="match status" value="1"/>
</dbReference>
<dbReference type="STRING" id="3871.A0A1J7GDZ0"/>
<dbReference type="InterPro" id="IPR016363">
    <property type="entry name" value="L-lectin"/>
</dbReference>
<dbReference type="GO" id="GO:0046872">
    <property type="term" value="F:metal ion binding"/>
    <property type="evidence" value="ECO:0007669"/>
    <property type="project" value="UniProtKB-KW"/>
</dbReference>
<dbReference type="InterPro" id="IPR019825">
    <property type="entry name" value="Lectin_legB_Mn/Ca_BS"/>
</dbReference>
<reference evidence="8 9" key="1">
    <citation type="journal article" date="2017" name="Plant Biotechnol. J.">
        <title>A comprehensive draft genome sequence for lupin (Lupinus angustifolius), an emerging health food: insights into plant-microbe interactions and legume evolution.</title>
        <authorList>
            <person name="Hane J.K."/>
            <person name="Ming Y."/>
            <person name="Kamphuis L.G."/>
            <person name="Nelson M.N."/>
            <person name="Garg G."/>
            <person name="Atkins C.A."/>
            <person name="Bayer P.E."/>
            <person name="Bravo A."/>
            <person name="Bringans S."/>
            <person name="Cannon S."/>
            <person name="Edwards D."/>
            <person name="Foley R."/>
            <person name="Gao L.L."/>
            <person name="Harrison M.J."/>
            <person name="Huang W."/>
            <person name="Hurgobin B."/>
            <person name="Li S."/>
            <person name="Liu C.W."/>
            <person name="McGrath A."/>
            <person name="Morahan G."/>
            <person name="Murray J."/>
            <person name="Weller J."/>
            <person name="Jian J."/>
            <person name="Singh K.B."/>
        </authorList>
    </citation>
    <scope>NUCLEOTIDE SEQUENCE [LARGE SCALE GENOMIC DNA]</scope>
    <source>
        <strain evidence="9">cv. Tanjil</strain>
        <tissue evidence="8">Whole plant</tissue>
    </source>
</reference>
<dbReference type="InterPro" id="IPR050258">
    <property type="entry name" value="Leguminous_Lectin"/>
</dbReference>
<dbReference type="KEGG" id="lang:109363345"/>
<dbReference type="InterPro" id="IPR001220">
    <property type="entry name" value="Legume_lectin_dom"/>
</dbReference>
<keyword evidence="5" id="KW-0325">Glycoprotein</keyword>
<evidence type="ECO:0000256" key="2">
    <source>
        <dbReference type="ARBA" id="ARBA00022723"/>
    </source>
</evidence>
<evidence type="ECO:0000313" key="9">
    <source>
        <dbReference type="Proteomes" id="UP000188354"/>
    </source>
</evidence>
<organism evidence="8 9">
    <name type="scientific">Lupinus angustifolius</name>
    <name type="common">Narrow-leaved blue lupine</name>
    <dbReference type="NCBI Taxonomy" id="3871"/>
    <lineage>
        <taxon>Eukaryota</taxon>
        <taxon>Viridiplantae</taxon>
        <taxon>Streptophyta</taxon>
        <taxon>Embryophyta</taxon>
        <taxon>Tracheophyta</taxon>
        <taxon>Spermatophyta</taxon>
        <taxon>Magnoliopsida</taxon>
        <taxon>eudicotyledons</taxon>
        <taxon>Gunneridae</taxon>
        <taxon>Pentapetalae</taxon>
        <taxon>rosids</taxon>
        <taxon>fabids</taxon>
        <taxon>Fabales</taxon>
        <taxon>Fabaceae</taxon>
        <taxon>Papilionoideae</taxon>
        <taxon>50 kb inversion clade</taxon>
        <taxon>genistoids sensu lato</taxon>
        <taxon>core genistoids</taxon>
        <taxon>Genisteae</taxon>
        <taxon>Lupinus</taxon>
    </lineage>
</organism>
<dbReference type="PROSITE" id="PS00307">
    <property type="entry name" value="LECTIN_LEGUME_BETA"/>
    <property type="match status" value="1"/>
</dbReference>
<dbReference type="CDD" id="cd06899">
    <property type="entry name" value="lectin_legume_LecRK_Arcelin_ConA"/>
    <property type="match status" value="1"/>
</dbReference>
<dbReference type="EMBL" id="CM007373">
    <property type="protein sequence ID" value="OIV98638.1"/>
    <property type="molecule type" value="Genomic_DNA"/>
</dbReference>
<dbReference type="PIRSF" id="PIRSF002690">
    <property type="entry name" value="L-type_lectin_plant"/>
    <property type="match status" value="1"/>
</dbReference>
<proteinExistence type="inferred from homology"/>
<accession>A0A1J7GDZ0</accession>
<keyword evidence="9" id="KW-1185">Reference proteome</keyword>
<dbReference type="AlphaFoldDB" id="A0A1J7GDZ0"/>
<keyword evidence="2" id="KW-0479">Metal-binding</keyword>
<dbReference type="GO" id="GO:0030246">
    <property type="term" value="F:carbohydrate binding"/>
    <property type="evidence" value="ECO:0007669"/>
    <property type="project" value="UniProtKB-KW"/>
</dbReference>
<dbReference type="InterPro" id="IPR013320">
    <property type="entry name" value="ConA-like_dom_sf"/>
</dbReference>
<comment type="similarity">
    <text evidence="1">Belongs to the leguminous lectin family.</text>
</comment>
<evidence type="ECO:0000256" key="4">
    <source>
        <dbReference type="ARBA" id="ARBA00022837"/>
    </source>
</evidence>
<protein>
    <recommendedName>
        <fullName evidence="7">Legume lectin domain-containing protein</fullName>
    </recommendedName>
</protein>
<dbReference type="SUPFAM" id="SSF49899">
    <property type="entry name" value="Concanavalin A-like lectins/glucanases"/>
    <property type="match status" value="1"/>
</dbReference>
<dbReference type="Gramene" id="OIV98638">
    <property type="protein sequence ID" value="OIV98638"/>
    <property type="gene ID" value="TanjilG_12761"/>
</dbReference>
<dbReference type="PANTHER" id="PTHR32401:SF45">
    <property type="entry name" value="LECTIN"/>
    <property type="match status" value="1"/>
</dbReference>
<keyword evidence="6" id="KW-0464">Manganese</keyword>
<dbReference type="Pfam" id="PF00139">
    <property type="entry name" value="Lectin_legB"/>
    <property type="match status" value="1"/>
</dbReference>
<dbReference type="OMA" id="NGREANV"/>
<evidence type="ECO:0000256" key="5">
    <source>
        <dbReference type="ARBA" id="ARBA00023180"/>
    </source>
</evidence>
<evidence type="ECO:0000256" key="3">
    <source>
        <dbReference type="ARBA" id="ARBA00022734"/>
    </source>
</evidence>
<dbReference type="OrthoDB" id="2014373at2759"/>
<gene>
    <name evidence="8" type="ORF">TanjilG_12761</name>
</gene>